<evidence type="ECO:0000313" key="2">
    <source>
        <dbReference type="Proteomes" id="UP000680206"/>
    </source>
</evidence>
<protein>
    <submittedName>
        <fullName evidence="1">Helix-turn-helix domain containing protein</fullName>
    </submittedName>
</protein>
<proteinExistence type="predicted"/>
<dbReference type="InterPro" id="IPR036388">
    <property type="entry name" value="WH-like_DNA-bd_sf"/>
</dbReference>
<dbReference type="SUPFAM" id="SSF46689">
    <property type="entry name" value="Homeodomain-like"/>
    <property type="match status" value="1"/>
</dbReference>
<dbReference type="Gene3D" id="1.10.10.10">
    <property type="entry name" value="Winged helix-like DNA-binding domain superfamily/Winged helix DNA-binding domain"/>
    <property type="match status" value="1"/>
</dbReference>
<keyword evidence="2" id="KW-1185">Reference proteome</keyword>
<comment type="caution">
    <text evidence="1">The sequence shown here is derived from an EMBL/GenBank/DDBJ whole genome shotgun (WGS) entry which is preliminary data.</text>
</comment>
<dbReference type="Pfam" id="PF13565">
    <property type="entry name" value="HTH_32"/>
    <property type="match status" value="1"/>
</dbReference>
<evidence type="ECO:0000313" key="1">
    <source>
        <dbReference type="EMBL" id="MBO2458173.1"/>
    </source>
</evidence>
<organism evidence="1 2">
    <name type="scientific">Actinomadura violacea</name>
    <dbReference type="NCBI Taxonomy" id="2819934"/>
    <lineage>
        <taxon>Bacteria</taxon>
        <taxon>Bacillati</taxon>
        <taxon>Actinomycetota</taxon>
        <taxon>Actinomycetes</taxon>
        <taxon>Streptosporangiales</taxon>
        <taxon>Thermomonosporaceae</taxon>
        <taxon>Actinomadura</taxon>
    </lineage>
</organism>
<accession>A0ABS3RN62</accession>
<dbReference type="EMBL" id="JAGEPF010000006">
    <property type="protein sequence ID" value="MBO2458173.1"/>
    <property type="molecule type" value="Genomic_DNA"/>
</dbReference>
<gene>
    <name evidence="1" type="ORF">J4709_11390</name>
</gene>
<reference evidence="1 2" key="1">
    <citation type="submission" date="2021-03" db="EMBL/GenBank/DDBJ databases">
        <title>Actinomadura violae sp. nov., isolated from lichen in Thailand.</title>
        <authorList>
            <person name="Kanchanasin P."/>
            <person name="Saeng-In P."/>
            <person name="Phongsopitanun W."/>
            <person name="Yuki M."/>
            <person name="Kudo T."/>
            <person name="Ohkuma M."/>
            <person name="Tanasupawat S."/>
        </authorList>
    </citation>
    <scope>NUCLEOTIDE SEQUENCE [LARGE SCALE GENOMIC DNA]</scope>
    <source>
        <strain evidence="1 2">LCR2-06</strain>
    </source>
</reference>
<name>A0ABS3RN62_9ACTN</name>
<dbReference type="InterPro" id="IPR009057">
    <property type="entry name" value="Homeodomain-like_sf"/>
</dbReference>
<dbReference type="Proteomes" id="UP000680206">
    <property type="component" value="Unassembled WGS sequence"/>
</dbReference>
<sequence>MADTTEGADFDERRWRAEHRYRAVLEVLDGASVTQVARQYGASRHPVHEWMKRFEAEGVEGLVERSRRPKTSPTRLPAEVEALICELRRDHPRWGPRRIAHELARQRVGAGARQDHGLPGPGA</sequence>